<keyword evidence="1" id="KW-0472">Membrane</keyword>
<protein>
    <submittedName>
        <fullName evidence="2">DUF805 domain-containing protein</fullName>
    </submittedName>
</protein>
<dbReference type="InterPro" id="IPR008523">
    <property type="entry name" value="DUF805"/>
</dbReference>
<dbReference type="Proteomes" id="UP000319209">
    <property type="component" value="Chromosome"/>
</dbReference>
<dbReference type="OrthoDB" id="9812349at2"/>
<keyword evidence="3" id="KW-1185">Reference proteome</keyword>
<reference evidence="2 3" key="1">
    <citation type="submission" date="2019-07" db="EMBL/GenBank/DDBJ databases">
        <title>Genome sequencing for Formosa sp. PS13.</title>
        <authorList>
            <person name="Park S.-J."/>
        </authorList>
    </citation>
    <scope>NUCLEOTIDE SEQUENCE [LARGE SCALE GENOMIC DNA]</scope>
    <source>
        <strain evidence="2 3">PS13</strain>
    </source>
</reference>
<evidence type="ECO:0000256" key="1">
    <source>
        <dbReference type="SAM" id="Phobius"/>
    </source>
</evidence>
<dbReference type="EMBL" id="CP041637">
    <property type="protein sequence ID" value="QDO94922.1"/>
    <property type="molecule type" value="Genomic_DNA"/>
</dbReference>
<keyword evidence="1" id="KW-1133">Transmembrane helix</keyword>
<accession>A0A516GTT5</accession>
<dbReference type="AlphaFoldDB" id="A0A516GTT5"/>
<name>A0A516GTT5_9FLAO</name>
<dbReference type="PANTHER" id="PTHR34980:SF2">
    <property type="entry name" value="INNER MEMBRANE PROTEIN YHAH-RELATED"/>
    <property type="match status" value="1"/>
</dbReference>
<dbReference type="KEGG" id="fop:FNB79_13405"/>
<evidence type="ECO:0000313" key="2">
    <source>
        <dbReference type="EMBL" id="QDO94922.1"/>
    </source>
</evidence>
<sequence length="130" mass="14766">MNWYLKVIKEHYADFKGRARRQEYWMFVLINMIISWSISLLGYLFDVSIFSILSGIYSLAVFIPGFAVSVRRLHDVGKSGWFLLIAVIPIIGWIWLIVLMATDSEVGPNNWGDNPKGIGNDSVIDAIGKE</sequence>
<organism evidence="2 3">
    <name type="scientific">Formosa sediminum</name>
    <dbReference type="NCBI Taxonomy" id="2594004"/>
    <lineage>
        <taxon>Bacteria</taxon>
        <taxon>Pseudomonadati</taxon>
        <taxon>Bacteroidota</taxon>
        <taxon>Flavobacteriia</taxon>
        <taxon>Flavobacteriales</taxon>
        <taxon>Flavobacteriaceae</taxon>
        <taxon>Formosa</taxon>
    </lineage>
</organism>
<feature type="transmembrane region" description="Helical" evidence="1">
    <location>
        <begin position="24"/>
        <end position="43"/>
    </location>
</feature>
<dbReference type="GO" id="GO:0005886">
    <property type="term" value="C:plasma membrane"/>
    <property type="evidence" value="ECO:0007669"/>
    <property type="project" value="TreeGrafter"/>
</dbReference>
<dbReference type="Pfam" id="PF05656">
    <property type="entry name" value="DUF805"/>
    <property type="match status" value="1"/>
</dbReference>
<keyword evidence="1" id="KW-0812">Transmembrane</keyword>
<dbReference type="RefSeq" id="WP_143381797.1">
    <property type="nucleotide sequence ID" value="NZ_CP041637.1"/>
</dbReference>
<gene>
    <name evidence="2" type="ORF">FNB79_13405</name>
</gene>
<dbReference type="PANTHER" id="PTHR34980">
    <property type="entry name" value="INNER MEMBRANE PROTEIN-RELATED-RELATED"/>
    <property type="match status" value="1"/>
</dbReference>
<feature type="transmembrane region" description="Helical" evidence="1">
    <location>
        <begin position="80"/>
        <end position="101"/>
    </location>
</feature>
<proteinExistence type="predicted"/>
<feature type="transmembrane region" description="Helical" evidence="1">
    <location>
        <begin position="49"/>
        <end position="68"/>
    </location>
</feature>
<evidence type="ECO:0000313" key="3">
    <source>
        <dbReference type="Proteomes" id="UP000319209"/>
    </source>
</evidence>